<dbReference type="Proteomes" id="UP000618445">
    <property type="component" value="Unassembled WGS sequence"/>
</dbReference>
<sequence length="79" mass="9108">MVTQYQVRLFHNGRNQTLNIPHAFEMPSNDVVIRKDGERLIIEPFKKGSLLQLLATLEDIDEDFPNVDDGLLPLDDIQF</sequence>
<gene>
    <name evidence="1" type="ORF">H6G05_18650</name>
</gene>
<dbReference type="RefSeq" id="WP_190580242.1">
    <property type="nucleotide sequence ID" value="NZ_CAWPQU010000030.1"/>
</dbReference>
<keyword evidence="1" id="KW-0238">DNA-binding</keyword>
<proteinExistence type="predicted"/>
<dbReference type="InterPro" id="IPR051734">
    <property type="entry name" value="VapB_TA_antitoxins"/>
</dbReference>
<dbReference type="Gene3D" id="2.10.260.10">
    <property type="match status" value="1"/>
</dbReference>
<dbReference type="SUPFAM" id="SSF89447">
    <property type="entry name" value="AbrB/MazE/MraZ-like"/>
    <property type="match status" value="1"/>
</dbReference>
<dbReference type="GO" id="GO:0003677">
    <property type="term" value="F:DNA binding"/>
    <property type="evidence" value="ECO:0007669"/>
    <property type="project" value="UniProtKB-KW"/>
</dbReference>
<organism evidence="1 2">
    <name type="scientific">Phormidium tenue FACHB-1050</name>
    <dbReference type="NCBI Taxonomy" id="2692857"/>
    <lineage>
        <taxon>Bacteria</taxon>
        <taxon>Bacillati</taxon>
        <taxon>Cyanobacteriota</taxon>
        <taxon>Cyanophyceae</taxon>
        <taxon>Oscillatoriophycideae</taxon>
        <taxon>Oscillatoriales</taxon>
        <taxon>Oscillatoriaceae</taxon>
        <taxon>Phormidium</taxon>
    </lineage>
</organism>
<dbReference type="EMBL" id="JACJQY010000036">
    <property type="protein sequence ID" value="MBD2318861.1"/>
    <property type="molecule type" value="Genomic_DNA"/>
</dbReference>
<accession>A0ABR8CEV7</accession>
<name>A0ABR8CEV7_9CYAN</name>
<keyword evidence="2" id="KW-1185">Reference proteome</keyword>
<comment type="caution">
    <text evidence="1">The sequence shown here is derived from an EMBL/GenBank/DDBJ whole genome shotgun (WGS) entry which is preliminary data.</text>
</comment>
<dbReference type="PANTHER" id="PTHR37550">
    <property type="entry name" value="ANTITOXIN VAPB1"/>
    <property type="match status" value="1"/>
</dbReference>
<protein>
    <submittedName>
        <fullName evidence="1">AbrB/MazE/SpoVT family DNA-binding domain-containing protein</fullName>
    </submittedName>
</protein>
<reference evidence="1 2" key="1">
    <citation type="journal article" date="2020" name="ISME J.">
        <title>Comparative genomics reveals insights into cyanobacterial evolution and habitat adaptation.</title>
        <authorList>
            <person name="Chen M.Y."/>
            <person name="Teng W.K."/>
            <person name="Zhao L."/>
            <person name="Hu C.X."/>
            <person name="Zhou Y.K."/>
            <person name="Han B.P."/>
            <person name="Song L.R."/>
            <person name="Shu W.S."/>
        </authorList>
    </citation>
    <scope>NUCLEOTIDE SEQUENCE [LARGE SCALE GENOMIC DNA]</scope>
    <source>
        <strain evidence="1 2">FACHB-1050</strain>
    </source>
</reference>
<dbReference type="PANTHER" id="PTHR37550:SF1">
    <property type="entry name" value="SSL1300 PROTEIN"/>
    <property type="match status" value="1"/>
</dbReference>
<evidence type="ECO:0000313" key="2">
    <source>
        <dbReference type="Proteomes" id="UP000618445"/>
    </source>
</evidence>
<evidence type="ECO:0000313" key="1">
    <source>
        <dbReference type="EMBL" id="MBD2318861.1"/>
    </source>
</evidence>
<dbReference type="InterPro" id="IPR037914">
    <property type="entry name" value="SpoVT-AbrB_sf"/>
</dbReference>